<name>B0NA57_CLOS5</name>
<dbReference type="PROSITE" id="PS51257">
    <property type="entry name" value="PROKAR_LIPOPROTEIN"/>
    <property type="match status" value="1"/>
</dbReference>
<feature type="chain" id="PRO_5043444518" evidence="2">
    <location>
        <begin position="21"/>
        <end position="161"/>
    </location>
</feature>
<dbReference type="Proteomes" id="UP000289664">
    <property type="component" value="Chromosome"/>
</dbReference>
<evidence type="ECO:0000256" key="1">
    <source>
        <dbReference type="SAM" id="MobiDB-lite"/>
    </source>
</evidence>
<sequence length="161" mass="18404">MRKKFLIAALPAMISLLVVSCGKYQKDVWAFLDVKIGDSKEDVKENYGDDWELNQGDVYAYTNIKSPYDCEEQYVSFLFDSDEIIYSINATWTLETADEAKKLFDSLKKKSTKQYGDEYESGKSDNPAEYARWSSDSSIINISLTDDDLNGNKVSINIRKE</sequence>
<dbReference type="EMBL" id="CP036170">
    <property type="protein sequence ID" value="QBF72993.1"/>
    <property type="molecule type" value="Genomic_DNA"/>
</dbReference>
<keyword evidence="2" id="KW-0732">Signal</keyword>
<dbReference type="HOGENOM" id="CLU_1640850_0_0_9"/>
<proteinExistence type="predicted"/>
<dbReference type="KEGG" id="csci:HDCHBGLK_00339"/>
<reference evidence="3 4" key="1">
    <citation type="journal article" date="2019" name="Appl. Environ. Microbiol.">
        <title>Clostridium scindens ATCC 35704: integration of nutritional requirements, the complete genome sequence, and global transcriptional responses to bile acids.</title>
        <authorList>
            <person name="Devendran S."/>
            <person name="Shrestha R."/>
            <person name="Alves J.M.P."/>
            <person name="Wolf P.G."/>
            <person name="Ly L."/>
            <person name="Hernandez A.G."/>
            <person name="Mendez-Garcia C."/>
            <person name="Inboden A."/>
            <person name="Wiley J."/>
            <person name="Paul O."/>
            <person name="Allen A."/>
            <person name="Springer E."/>
            <person name="Wright C.L."/>
            <person name="Fields C.J."/>
            <person name="Daniel S.L."/>
            <person name="Ridlon J.M."/>
        </authorList>
    </citation>
    <scope>NUCLEOTIDE SEQUENCE [LARGE SCALE GENOMIC DNA]</scope>
    <source>
        <strain evidence="3 4">ATCC 35704</strain>
    </source>
</reference>
<organism evidence="3 4">
    <name type="scientific">Clostridium scindens (strain ATCC 35704 / DSM 5676 / VPI 13733 / 19)</name>
    <dbReference type="NCBI Taxonomy" id="411468"/>
    <lineage>
        <taxon>Bacteria</taxon>
        <taxon>Bacillati</taxon>
        <taxon>Bacillota</taxon>
        <taxon>Clostridia</taxon>
        <taxon>Lachnospirales</taxon>
        <taxon>Lachnospiraceae</taxon>
    </lineage>
</organism>
<protein>
    <submittedName>
        <fullName evidence="3">Uncharacterized protein</fullName>
    </submittedName>
</protein>
<feature type="region of interest" description="Disordered" evidence="1">
    <location>
        <begin position="111"/>
        <end position="130"/>
    </location>
</feature>
<evidence type="ECO:0000256" key="2">
    <source>
        <dbReference type="SAM" id="SignalP"/>
    </source>
</evidence>
<dbReference type="RefSeq" id="WP_004605879.1">
    <property type="nucleotide sequence ID" value="NZ_CP036170.1"/>
</dbReference>
<evidence type="ECO:0000313" key="3">
    <source>
        <dbReference type="EMBL" id="QBF72993.1"/>
    </source>
</evidence>
<evidence type="ECO:0000313" key="4">
    <source>
        <dbReference type="Proteomes" id="UP000289664"/>
    </source>
</evidence>
<gene>
    <name evidence="3" type="ORF">HDCHBGLK_00339</name>
</gene>
<dbReference type="AlphaFoldDB" id="B0NA57"/>
<dbReference type="GeneID" id="62694572"/>
<feature type="signal peptide" evidence="2">
    <location>
        <begin position="1"/>
        <end position="20"/>
    </location>
</feature>
<accession>B0NA57</accession>
<keyword evidence="4" id="KW-1185">Reference proteome</keyword>